<sequence length="590" mass="62601">MITGRAFPSRAVSAGRVISSYQSVSALFFVIAAPDGKPPCTSPGAALDRRKLMAVVSKKIPAPDKVKVKTALLSVFDKTGIVELARALSEQGVRLLSTGGTHKAIAAAGLAVTDVSEVTEFPEIMDGRVKTLHPKVHGGLLAIRDDAEHQAAMKAHRIEGIDLAVINLYPFEDVRKAGGDYPTTVENIDIGGPAMIRASAKNHAYVTTLTDPADYAELLAQLSADAGQTTYDFRKRMAAKAFARTAAYDAMISNWFAEALDIATPRHRVIGGVLREEMRYGENPHQKAAFYLTGENRPGVSTATLIQGKQLSYNNINDTDAAYELVAEFLPENGPACAIIKHANPCGVATGPRLVEAYKRALACDSTSAFGGIIALNSLLDAETAEEIVKLFTEVIIAPDVTEEAKAIIARKPNLRLLSVGALPDPRAAGLTAKTVSGGLLVQNRDNALVEDMELKVVTKRAPTAQELEDMKFAFRVAKHVKSNAVVYAKDGQTAGIGAGQMSRVDSARIAAIKAEEAAKAMGLAEPLTRGSAVASEAFLPFADGLLSAIAAGATAVIQPGGSMRDQEVIDAANEHNVAMVFTGVRHFRH</sequence>
<keyword evidence="5 10" id="KW-0658">Purine biosynthesis</keyword>
<dbReference type="GO" id="GO:0003937">
    <property type="term" value="F:IMP cyclohydrolase activity"/>
    <property type="evidence" value="ECO:0007669"/>
    <property type="project" value="UniProtKB-UniRule"/>
</dbReference>
<name>N6U1N7_9HYPH</name>
<evidence type="ECO:0000256" key="6">
    <source>
        <dbReference type="ARBA" id="ARBA00022801"/>
    </source>
</evidence>
<evidence type="ECO:0000256" key="5">
    <source>
        <dbReference type="ARBA" id="ARBA00022755"/>
    </source>
</evidence>
<evidence type="ECO:0000256" key="1">
    <source>
        <dbReference type="ARBA" id="ARBA00004844"/>
    </source>
</evidence>
<dbReference type="PANTHER" id="PTHR11692">
    <property type="entry name" value="BIFUNCTIONAL PURINE BIOSYNTHESIS PROTEIN PURH"/>
    <property type="match status" value="1"/>
</dbReference>
<dbReference type="NCBIfam" id="NF002049">
    <property type="entry name" value="PRK00881.1"/>
    <property type="match status" value="1"/>
</dbReference>
<comment type="caution">
    <text evidence="12">The sequence shown here is derived from an EMBL/GenBank/DDBJ whole genome shotgun (WGS) entry which is preliminary data.</text>
</comment>
<dbReference type="Gene3D" id="3.40.140.20">
    <property type="match status" value="2"/>
</dbReference>
<dbReference type="PIRSF" id="PIRSF000414">
    <property type="entry name" value="AICARFT_IMPCHas"/>
    <property type="match status" value="1"/>
</dbReference>
<evidence type="ECO:0000256" key="9">
    <source>
        <dbReference type="ARBA" id="ARBA00050687"/>
    </source>
</evidence>
<dbReference type="SMART" id="SM00851">
    <property type="entry name" value="MGS"/>
    <property type="match status" value="1"/>
</dbReference>
<comment type="similarity">
    <text evidence="3 10">Belongs to the PurH family.</text>
</comment>
<dbReference type="FunFam" id="3.40.50.1380:FF:000001">
    <property type="entry name" value="Bifunctional purine biosynthesis protein PurH"/>
    <property type="match status" value="1"/>
</dbReference>
<evidence type="ECO:0000259" key="11">
    <source>
        <dbReference type="PROSITE" id="PS51855"/>
    </source>
</evidence>
<dbReference type="PATRIC" id="fig|363754.4.peg.6130"/>
<gene>
    <name evidence="10 12" type="primary">purH</name>
    <name evidence="12" type="ORF">RHSP_76371</name>
</gene>
<comment type="pathway">
    <text evidence="2 10">Purine metabolism; IMP biosynthesis via de novo pathway; 5-formamido-1-(5-phospho-D-ribosyl)imidazole-4-carboxamide from 5-amino-1-(5-phospho-D-ribosyl)imidazole-4-carboxamide (10-formyl THF route): step 1/1.</text>
</comment>
<proteinExistence type="inferred from homology"/>
<dbReference type="UniPathway" id="UPA00074">
    <property type="reaction ID" value="UER00133"/>
</dbReference>
<dbReference type="SUPFAM" id="SSF53927">
    <property type="entry name" value="Cytidine deaminase-like"/>
    <property type="match status" value="1"/>
</dbReference>
<comment type="catalytic activity">
    <reaction evidence="8 10">
        <text>(6R)-10-formyltetrahydrofolate + 5-amino-1-(5-phospho-beta-D-ribosyl)imidazole-4-carboxamide = 5-formamido-1-(5-phospho-D-ribosyl)imidazole-4-carboxamide + (6S)-5,6,7,8-tetrahydrofolate</text>
        <dbReference type="Rhea" id="RHEA:22192"/>
        <dbReference type="ChEBI" id="CHEBI:57453"/>
        <dbReference type="ChEBI" id="CHEBI:58467"/>
        <dbReference type="ChEBI" id="CHEBI:58475"/>
        <dbReference type="ChEBI" id="CHEBI:195366"/>
        <dbReference type="EC" id="2.1.2.3"/>
    </reaction>
</comment>
<protein>
    <recommendedName>
        <fullName evidence="10">Bifunctional purine biosynthesis protein PurH</fullName>
    </recommendedName>
    <domain>
        <recommendedName>
            <fullName evidence="10">Phosphoribosylaminoimidazolecarboxamide formyltransferase</fullName>
            <ecNumber evidence="10">2.1.2.3</ecNumber>
        </recommendedName>
        <alternativeName>
            <fullName evidence="10">AICAR transformylase</fullName>
        </alternativeName>
    </domain>
    <domain>
        <recommendedName>
            <fullName evidence="10">IMP cyclohydrolase</fullName>
            <ecNumber evidence="10">3.5.4.10</ecNumber>
        </recommendedName>
        <alternativeName>
            <fullName evidence="10">ATIC</fullName>
        </alternativeName>
        <alternativeName>
            <fullName evidence="10">IMP synthase</fullName>
        </alternativeName>
        <alternativeName>
            <fullName evidence="10">Inosinicase</fullName>
        </alternativeName>
    </domain>
</protein>
<dbReference type="SMART" id="SM00798">
    <property type="entry name" value="AICARFT_IMPCHas"/>
    <property type="match status" value="1"/>
</dbReference>
<dbReference type="Pfam" id="PF02142">
    <property type="entry name" value="MGS"/>
    <property type="match status" value="1"/>
</dbReference>
<comment type="domain">
    <text evidence="10">The IMP cyclohydrolase activity resides in the N-terminal region.</text>
</comment>
<evidence type="ECO:0000313" key="12">
    <source>
        <dbReference type="EMBL" id="ENN84288.1"/>
    </source>
</evidence>
<dbReference type="GO" id="GO:0006189">
    <property type="term" value="P:'de novo' IMP biosynthetic process"/>
    <property type="evidence" value="ECO:0007669"/>
    <property type="project" value="UniProtKB-UniRule"/>
</dbReference>
<keyword evidence="7 10" id="KW-0511">Multifunctional enzyme</keyword>
<dbReference type="InterPro" id="IPR002695">
    <property type="entry name" value="PurH-like"/>
</dbReference>
<evidence type="ECO:0000256" key="7">
    <source>
        <dbReference type="ARBA" id="ARBA00023268"/>
    </source>
</evidence>
<feature type="domain" description="MGS-like" evidence="11">
    <location>
        <begin position="60"/>
        <end position="210"/>
    </location>
</feature>
<dbReference type="STRING" id="363754.RHSP_76371"/>
<dbReference type="CDD" id="cd01421">
    <property type="entry name" value="IMPCH"/>
    <property type="match status" value="1"/>
</dbReference>
<dbReference type="GO" id="GO:0005829">
    <property type="term" value="C:cytosol"/>
    <property type="evidence" value="ECO:0007669"/>
    <property type="project" value="TreeGrafter"/>
</dbReference>
<dbReference type="AlphaFoldDB" id="N6U1N7"/>
<keyword evidence="4 10" id="KW-0808">Transferase</keyword>
<dbReference type="EMBL" id="AQHN01000089">
    <property type="protein sequence ID" value="ENN84288.1"/>
    <property type="molecule type" value="Genomic_DNA"/>
</dbReference>
<accession>N6U1N7</accession>
<dbReference type="Gene3D" id="3.40.50.1380">
    <property type="entry name" value="Methylglyoxal synthase-like domain"/>
    <property type="match status" value="1"/>
</dbReference>
<dbReference type="EC" id="2.1.2.3" evidence="10"/>
<dbReference type="SUPFAM" id="SSF52335">
    <property type="entry name" value="Methylglyoxal synthase-like"/>
    <property type="match status" value="1"/>
</dbReference>
<dbReference type="FunFam" id="3.40.140.20:FF:000001">
    <property type="entry name" value="Bifunctional purine biosynthesis protein PurH"/>
    <property type="match status" value="1"/>
</dbReference>
<dbReference type="GO" id="GO:0004643">
    <property type="term" value="F:phosphoribosylaminoimidazolecarboxamide formyltransferase activity"/>
    <property type="evidence" value="ECO:0007669"/>
    <property type="project" value="UniProtKB-UniRule"/>
</dbReference>
<comment type="pathway">
    <text evidence="1 10">Purine metabolism; IMP biosynthesis via de novo pathway; IMP from 5-formamido-1-(5-phospho-D-ribosyl)imidazole-4-carboxamide: step 1/1.</text>
</comment>
<evidence type="ECO:0000313" key="13">
    <source>
        <dbReference type="Proteomes" id="UP000012429"/>
    </source>
</evidence>
<dbReference type="PROSITE" id="PS51855">
    <property type="entry name" value="MGS"/>
    <property type="match status" value="1"/>
</dbReference>
<dbReference type="InterPro" id="IPR011607">
    <property type="entry name" value="MGS-like_dom"/>
</dbReference>
<evidence type="ECO:0000256" key="10">
    <source>
        <dbReference type="HAMAP-Rule" id="MF_00139"/>
    </source>
</evidence>
<dbReference type="Pfam" id="PF01808">
    <property type="entry name" value="AICARFT_IMPCHas"/>
    <property type="match status" value="1"/>
</dbReference>
<evidence type="ECO:0000256" key="8">
    <source>
        <dbReference type="ARBA" id="ARBA00050488"/>
    </source>
</evidence>
<keyword evidence="6 10" id="KW-0378">Hydrolase</keyword>
<evidence type="ECO:0000256" key="4">
    <source>
        <dbReference type="ARBA" id="ARBA00022679"/>
    </source>
</evidence>
<dbReference type="PANTHER" id="PTHR11692:SF0">
    <property type="entry name" value="BIFUNCTIONAL PURINE BIOSYNTHESIS PROTEIN ATIC"/>
    <property type="match status" value="1"/>
</dbReference>
<organism evidence="12 13">
    <name type="scientific">Rhizobium freirei PRF 81</name>
    <dbReference type="NCBI Taxonomy" id="363754"/>
    <lineage>
        <taxon>Bacteria</taxon>
        <taxon>Pseudomonadati</taxon>
        <taxon>Pseudomonadota</taxon>
        <taxon>Alphaproteobacteria</taxon>
        <taxon>Hyphomicrobiales</taxon>
        <taxon>Rhizobiaceae</taxon>
        <taxon>Rhizobium/Agrobacterium group</taxon>
        <taxon>Rhizobium</taxon>
    </lineage>
</organism>
<dbReference type="NCBIfam" id="TIGR00355">
    <property type="entry name" value="purH"/>
    <property type="match status" value="1"/>
</dbReference>
<dbReference type="InterPro" id="IPR024051">
    <property type="entry name" value="AICAR_Tfase_dup_dom_sf"/>
</dbReference>
<dbReference type="EC" id="3.5.4.10" evidence="10"/>
<dbReference type="InterPro" id="IPR016193">
    <property type="entry name" value="Cytidine_deaminase-like"/>
</dbReference>
<dbReference type="InterPro" id="IPR036914">
    <property type="entry name" value="MGS-like_dom_sf"/>
</dbReference>
<reference evidence="12 13" key="1">
    <citation type="journal article" date="2012" name="BMC Genomics">
        <title>Genomic basis of broad host range and environmental adaptability of Rhizobium tropici CIAT 899 and Rhizobium sp. PRF 81 which are used in inoculants for common bean (Phaseolus vulgaris L.).</title>
        <authorList>
            <person name="Ormeno-Orrillo E."/>
            <person name="Menna P."/>
            <person name="Almeida L.G."/>
            <person name="Ollero F.J."/>
            <person name="Nicolas M.F."/>
            <person name="Pains Rodrigues E."/>
            <person name="Shigueyoshi Nakatani A."/>
            <person name="Silva Batista J.S."/>
            <person name="Oliveira Chueire L.M."/>
            <person name="Souza R.C."/>
            <person name="Ribeiro Vasconcelos A.T."/>
            <person name="Megias M."/>
            <person name="Hungria M."/>
            <person name="Martinez-Romero E."/>
        </authorList>
    </citation>
    <scope>NUCLEOTIDE SEQUENCE [LARGE SCALE GENOMIC DNA]</scope>
    <source>
        <strain evidence="12 13">PRF 81</strain>
    </source>
</reference>
<dbReference type="HAMAP" id="MF_00139">
    <property type="entry name" value="PurH"/>
    <property type="match status" value="1"/>
</dbReference>
<evidence type="ECO:0000256" key="2">
    <source>
        <dbReference type="ARBA" id="ARBA00004954"/>
    </source>
</evidence>
<dbReference type="Proteomes" id="UP000012429">
    <property type="component" value="Unassembled WGS sequence"/>
</dbReference>
<evidence type="ECO:0000256" key="3">
    <source>
        <dbReference type="ARBA" id="ARBA00007667"/>
    </source>
</evidence>
<comment type="catalytic activity">
    <reaction evidence="9 10">
        <text>IMP + H2O = 5-formamido-1-(5-phospho-D-ribosyl)imidazole-4-carboxamide</text>
        <dbReference type="Rhea" id="RHEA:18445"/>
        <dbReference type="ChEBI" id="CHEBI:15377"/>
        <dbReference type="ChEBI" id="CHEBI:58053"/>
        <dbReference type="ChEBI" id="CHEBI:58467"/>
        <dbReference type="EC" id="3.5.4.10"/>
    </reaction>
</comment>
<keyword evidence="13" id="KW-1185">Reference proteome</keyword>